<protein>
    <submittedName>
        <fullName evidence="2">EF-hand domain-containing protein</fullName>
    </submittedName>
</protein>
<sequence>MFAKSSTTFVKVIDSPHRRRSSEVDRVVHRRFKQAPALFKNHPALNGCLERIYWSARAIQYRLCFEDKDGEFDSLIDTAAIEPNIKPPNMDILRKKTGYLFSEKWLKYSYQRFKSECPTGRMNLTDFKRLFGKFVPSERVSDGYLERLFSAFTGDLSVLENEDGEEEKSKAVLSFEGLVCALATLQSSSSESYAEWILKLMRKNPDERVSYKEFAEFVKSIYELSGKKVSKNLDLINYQASATFDELDVEREGFLDYQKFKHLFQVSKIVIP</sequence>
<organism evidence="1 2">
    <name type="scientific">Rhabditophanes sp. KR3021</name>
    <dbReference type="NCBI Taxonomy" id="114890"/>
    <lineage>
        <taxon>Eukaryota</taxon>
        <taxon>Metazoa</taxon>
        <taxon>Ecdysozoa</taxon>
        <taxon>Nematoda</taxon>
        <taxon>Chromadorea</taxon>
        <taxon>Rhabditida</taxon>
        <taxon>Tylenchina</taxon>
        <taxon>Panagrolaimomorpha</taxon>
        <taxon>Strongyloidoidea</taxon>
        <taxon>Alloionematidae</taxon>
        <taxon>Rhabditophanes</taxon>
    </lineage>
</organism>
<evidence type="ECO:0000313" key="1">
    <source>
        <dbReference type="Proteomes" id="UP000095286"/>
    </source>
</evidence>
<proteinExistence type="predicted"/>
<name>A0AC35UBF8_9BILA</name>
<dbReference type="WBParaSite" id="RSKR_0000990800.1">
    <property type="protein sequence ID" value="RSKR_0000990800.1"/>
    <property type="gene ID" value="RSKR_0000990800"/>
</dbReference>
<reference evidence="2" key="1">
    <citation type="submission" date="2016-11" db="UniProtKB">
        <authorList>
            <consortium name="WormBaseParasite"/>
        </authorList>
    </citation>
    <scope>IDENTIFICATION</scope>
    <source>
        <strain evidence="2">KR3021</strain>
    </source>
</reference>
<accession>A0AC35UBF8</accession>
<evidence type="ECO:0000313" key="2">
    <source>
        <dbReference type="WBParaSite" id="RSKR_0000990800.1"/>
    </source>
</evidence>
<dbReference type="Proteomes" id="UP000095286">
    <property type="component" value="Unplaced"/>
</dbReference>